<gene>
    <name evidence="2" type="ORF">KCH_42820</name>
</gene>
<evidence type="ECO:0000313" key="2">
    <source>
        <dbReference type="EMBL" id="KDN84491.1"/>
    </source>
</evidence>
<comment type="caution">
    <text evidence="2">The sequence shown here is derived from an EMBL/GenBank/DDBJ whole genome shotgun (WGS) entry which is preliminary data.</text>
</comment>
<feature type="compositionally biased region" description="Basic and acidic residues" evidence="1">
    <location>
        <begin position="18"/>
        <end position="30"/>
    </location>
</feature>
<evidence type="ECO:0000256" key="1">
    <source>
        <dbReference type="SAM" id="MobiDB-lite"/>
    </source>
</evidence>
<proteinExistence type="predicted"/>
<dbReference type="AlphaFoldDB" id="A0A066Z2C1"/>
<sequence>MARVDGAGGDLGQQGLEGEVRLGFDDREFDPTVPQLRSQQLLEAQRGAQSGAAAADDQDPNGAPPAGPRAVTRFTFPL</sequence>
<accession>A0A066Z2C1</accession>
<reference evidence="2 3" key="1">
    <citation type="submission" date="2014-05" db="EMBL/GenBank/DDBJ databases">
        <title>Draft Genome Sequence of Kitasatospora cheerisanensis KCTC 2395.</title>
        <authorList>
            <person name="Nam D.H."/>
        </authorList>
    </citation>
    <scope>NUCLEOTIDE SEQUENCE [LARGE SCALE GENOMIC DNA]</scope>
    <source>
        <strain evidence="2 3">KCTC 2395</strain>
    </source>
</reference>
<name>A0A066Z2C1_9ACTN</name>
<evidence type="ECO:0000313" key="3">
    <source>
        <dbReference type="Proteomes" id="UP000027178"/>
    </source>
</evidence>
<dbReference type="EMBL" id="JNBY01000093">
    <property type="protein sequence ID" value="KDN84491.1"/>
    <property type="molecule type" value="Genomic_DNA"/>
</dbReference>
<feature type="region of interest" description="Disordered" evidence="1">
    <location>
        <begin position="1"/>
        <end position="78"/>
    </location>
</feature>
<keyword evidence="3" id="KW-1185">Reference proteome</keyword>
<dbReference type="HOGENOM" id="CLU_2617311_0_0_11"/>
<organism evidence="2 3">
    <name type="scientific">Kitasatospora cheerisanensis KCTC 2395</name>
    <dbReference type="NCBI Taxonomy" id="1348663"/>
    <lineage>
        <taxon>Bacteria</taxon>
        <taxon>Bacillati</taxon>
        <taxon>Actinomycetota</taxon>
        <taxon>Actinomycetes</taxon>
        <taxon>Kitasatosporales</taxon>
        <taxon>Streptomycetaceae</taxon>
        <taxon>Kitasatospora</taxon>
    </lineage>
</organism>
<feature type="compositionally biased region" description="Low complexity" evidence="1">
    <location>
        <begin position="44"/>
        <end position="55"/>
    </location>
</feature>
<dbReference type="Proteomes" id="UP000027178">
    <property type="component" value="Unassembled WGS sequence"/>
</dbReference>
<protein>
    <submittedName>
        <fullName evidence="2">Uncharacterized protein</fullName>
    </submittedName>
</protein>
<feature type="compositionally biased region" description="Gly residues" evidence="1">
    <location>
        <begin position="1"/>
        <end position="12"/>
    </location>
</feature>